<dbReference type="AlphaFoldDB" id="A0A5B0DZ84"/>
<reference evidence="2 3" key="1">
    <citation type="submission" date="2019-08" db="EMBL/GenBank/DDBJ databases">
        <title>Aureimonas fodiniaquatilis sp. nov., isolated from a coal mine wastewater.</title>
        <authorList>
            <person name="Kim W."/>
        </authorList>
    </citation>
    <scope>NUCLEOTIDE SEQUENCE [LARGE SCALE GENOMIC DNA]</scope>
    <source>
        <strain evidence="2 3">CAU 1482</strain>
    </source>
</reference>
<dbReference type="InterPro" id="IPR013830">
    <property type="entry name" value="SGNH_hydro"/>
</dbReference>
<dbReference type="Proteomes" id="UP000324738">
    <property type="component" value="Unassembled WGS sequence"/>
</dbReference>
<dbReference type="SUPFAM" id="SSF52266">
    <property type="entry name" value="SGNH hydrolase"/>
    <property type="match status" value="1"/>
</dbReference>
<accession>A0A5B0DZ84</accession>
<dbReference type="EMBL" id="VTWH01000002">
    <property type="protein sequence ID" value="KAA0971155.1"/>
    <property type="molecule type" value="Genomic_DNA"/>
</dbReference>
<dbReference type="OrthoDB" id="9804395at2"/>
<comment type="caution">
    <text evidence="2">The sequence shown here is derived from an EMBL/GenBank/DDBJ whole genome shotgun (WGS) entry which is preliminary data.</text>
</comment>
<keyword evidence="3" id="KW-1185">Reference proteome</keyword>
<name>A0A5B0DZ84_9HYPH</name>
<feature type="domain" description="SGNH hydrolase-type esterase" evidence="1">
    <location>
        <begin position="57"/>
        <end position="228"/>
    </location>
</feature>
<evidence type="ECO:0000313" key="2">
    <source>
        <dbReference type="EMBL" id="KAA0971155.1"/>
    </source>
</evidence>
<evidence type="ECO:0000313" key="3">
    <source>
        <dbReference type="Proteomes" id="UP000324738"/>
    </source>
</evidence>
<gene>
    <name evidence="2" type="ORF">FPY71_12010</name>
</gene>
<evidence type="ECO:0000259" key="1">
    <source>
        <dbReference type="Pfam" id="PF13472"/>
    </source>
</evidence>
<keyword evidence="2" id="KW-0378">Hydrolase</keyword>
<dbReference type="InterPro" id="IPR036514">
    <property type="entry name" value="SGNH_hydro_sf"/>
</dbReference>
<dbReference type="Gene3D" id="3.40.50.1110">
    <property type="entry name" value="SGNH hydrolase"/>
    <property type="match status" value="1"/>
</dbReference>
<dbReference type="GO" id="GO:0016788">
    <property type="term" value="F:hydrolase activity, acting on ester bonds"/>
    <property type="evidence" value="ECO:0007669"/>
    <property type="project" value="UniProtKB-ARBA"/>
</dbReference>
<dbReference type="CDD" id="cd01836">
    <property type="entry name" value="FeeA_FeeB_like"/>
    <property type="match status" value="1"/>
</dbReference>
<organism evidence="2 3">
    <name type="scientific">Aureimonas fodinaquatilis</name>
    <dbReference type="NCBI Taxonomy" id="2565783"/>
    <lineage>
        <taxon>Bacteria</taxon>
        <taxon>Pseudomonadati</taxon>
        <taxon>Pseudomonadota</taxon>
        <taxon>Alphaproteobacteria</taxon>
        <taxon>Hyphomicrobiales</taxon>
        <taxon>Aurantimonadaceae</taxon>
        <taxon>Aureimonas</taxon>
    </lineage>
</organism>
<sequence>MPLFLKAMLSWLLFPVYVWQGLALRRSVERLHPPQGPTSGYFGPTALAADPEIRLLVLGDSAAAGVGVEQMEDSLAARLAERLHVVSGLTVAWRAVGSNGAVSAEVRDYVVPNIARDPYTHIVLMVGTNDVKNFHRLKRFKTGFGGLLYSLRARWPQARIVWSPPVDMKRVPALPRGIATVLEMRADLVRKLGARLCLERGAIPSVSLPRVEPAGFSRDGFHASVEGSAYYAGHLVDYVIGDRLALNFAKDTSTASS</sequence>
<protein>
    <submittedName>
        <fullName evidence="2">SGNH/GDSL hydrolase family protein</fullName>
    </submittedName>
</protein>
<proteinExistence type="predicted"/>
<dbReference type="Pfam" id="PF13472">
    <property type="entry name" value="Lipase_GDSL_2"/>
    <property type="match status" value="1"/>
</dbReference>
<dbReference type="RefSeq" id="WP_149300467.1">
    <property type="nucleotide sequence ID" value="NZ_VTWH01000002.1"/>
</dbReference>